<protein>
    <submittedName>
        <fullName evidence="1">YqzE family protein</fullName>
    </submittedName>
</protein>
<keyword evidence="2" id="KW-1185">Reference proteome</keyword>
<dbReference type="AlphaFoldDB" id="A0A941ICW4"/>
<reference evidence="1" key="1">
    <citation type="submission" date="2021-04" db="EMBL/GenBank/DDBJ databases">
        <title>Isolation and polyphasic classification of algal microorganism.</title>
        <authorList>
            <person name="Wang S."/>
        </authorList>
    </citation>
    <scope>NUCLEOTIDE SEQUENCE</scope>
    <source>
        <strain evidence="1">720a</strain>
    </source>
</reference>
<organism evidence="1 2">
    <name type="scientific">Virgibacillus salarius</name>
    <dbReference type="NCBI Taxonomy" id="447199"/>
    <lineage>
        <taxon>Bacteria</taxon>
        <taxon>Bacillati</taxon>
        <taxon>Bacillota</taxon>
        <taxon>Bacilli</taxon>
        <taxon>Bacillales</taxon>
        <taxon>Bacillaceae</taxon>
        <taxon>Virgibacillus</taxon>
    </lineage>
</organism>
<evidence type="ECO:0000313" key="2">
    <source>
        <dbReference type="Proteomes" id="UP000675284"/>
    </source>
</evidence>
<evidence type="ECO:0000313" key="1">
    <source>
        <dbReference type="EMBL" id="MBR7797792.1"/>
    </source>
</evidence>
<sequence>MSTKDYVKFVTEQVVTYMDTPATERKKRKMKPQSYDPIYGNRWLGVIPFALRIMVKKRNKQA</sequence>
<accession>A0A941ICW4</accession>
<dbReference type="EMBL" id="JAGSOT010000070">
    <property type="protein sequence ID" value="MBR7797792.1"/>
    <property type="molecule type" value="Genomic_DNA"/>
</dbReference>
<name>A0A941ICW4_9BACI</name>
<comment type="caution">
    <text evidence="1">The sequence shown here is derived from an EMBL/GenBank/DDBJ whole genome shotgun (WGS) entry which is preliminary data.</text>
</comment>
<gene>
    <name evidence="1" type="ORF">KCX74_17310</name>
</gene>
<dbReference type="RefSeq" id="WP_026681136.1">
    <property type="nucleotide sequence ID" value="NZ_BAAACY010000103.1"/>
</dbReference>
<proteinExistence type="predicted"/>
<dbReference type="Proteomes" id="UP000675284">
    <property type="component" value="Unassembled WGS sequence"/>
</dbReference>
<dbReference type="Pfam" id="PF14038">
    <property type="entry name" value="YqzE"/>
    <property type="match status" value="1"/>
</dbReference>
<dbReference type="InterPro" id="IPR025622">
    <property type="entry name" value="YqzE"/>
</dbReference>